<dbReference type="InterPro" id="IPR006160">
    <property type="entry name" value="SCFA_transpt_AtoE"/>
</dbReference>
<evidence type="ECO:0000313" key="3">
    <source>
        <dbReference type="Proteomes" id="UP000664904"/>
    </source>
</evidence>
<organism evidence="2 3">
    <name type="scientific">Pseudoalteromonas xiamenensis</name>
    <dbReference type="NCBI Taxonomy" id="882626"/>
    <lineage>
        <taxon>Bacteria</taxon>
        <taxon>Pseudomonadati</taxon>
        <taxon>Pseudomonadota</taxon>
        <taxon>Gammaproteobacteria</taxon>
        <taxon>Alteromonadales</taxon>
        <taxon>Pseudoalteromonadaceae</taxon>
        <taxon>Pseudoalteromonas</taxon>
    </lineage>
</organism>
<accession>A0A975DKA8</accession>
<name>A0A975DKA8_9GAMM</name>
<proteinExistence type="predicted"/>
<keyword evidence="1" id="KW-1133">Transmembrane helix</keyword>
<reference evidence="2" key="1">
    <citation type="submission" date="2021-03" db="EMBL/GenBank/DDBJ databases">
        <title>Complete Genome of Pseudoalteromonas xiamenensis STKMTI.2, a new potential marine bacterium producing anti-Vibrio compounds.</title>
        <authorList>
            <person name="Handayani D.P."/>
            <person name="Isnansetyo A."/>
            <person name="Istiqomah I."/>
            <person name="Jumina J."/>
        </authorList>
    </citation>
    <scope>NUCLEOTIDE SEQUENCE</scope>
    <source>
        <strain evidence="2">STKMTI.2</strain>
    </source>
</reference>
<feature type="transmembrane region" description="Helical" evidence="1">
    <location>
        <begin position="181"/>
        <end position="200"/>
    </location>
</feature>
<evidence type="ECO:0000313" key="2">
    <source>
        <dbReference type="EMBL" id="QTH72680.1"/>
    </source>
</evidence>
<dbReference type="GO" id="GO:0005886">
    <property type="term" value="C:plasma membrane"/>
    <property type="evidence" value="ECO:0007669"/>
    <property type="project" value="TreeGrafter"/>
</dbReference>
<feature type="transmembrane region" description="Helical" evidence="1">
    <location>
        <begin position="306"/>
        <end position="330"/>
    </location>
</feature>
<protein>
    <submittedName>
        <fullName evidence="2">Short-chain fatty acid transporter</fullName>
    </submittedName>
</protein>
<feature type="transmembrane region" description="Helical" evidence="1">
    <location>
        <begin position="95"/>
        <end position="123"/>
    </location>
</feature>
<gene>
    <name evidence="2" type="ORF">J5O05_07815</name>
</gene>
<dbReference type="Proteomes" id="UP000664904">
    <property type="component" value="Chromosome"/>
</dbReference>
<dbReference type="PANTHER" id="PTHR41983:SF2">
    <property type="entry name" value="SHORT-CHAIN FATTY ACID TRANSPORTER-RELATED"/>
    <property type="match status" value="1"/>
</dbReference>
<keyword evidence="3" id="KW-1185">Reference proteome</keyword>
<dbReference type="PANTHER" id="PTHR41983">
    <property type="entry name" value="SHORT-CHAIN FATTY ACID TRANSPORTER-RELATED"/>
    <property type="match status" value="1"/>
</dbReference>
<feature type="transmembrane region" description="Helical" evidence="1">
    <location>
        <begin position="53"/>
        <end position="75"/>
    </location>
</feature>
<feature type="transmembrane region" description="Helical" evidence="1">
    <location>
        <begin position="241"/>
        <end position="259"/>
    </location>
</feature>
<keyword evidence="1" id="KW-0472">Membrane</keyword>
<dbReference type="RefSeq" id="WP_208844304.1">
    <property type="nucleotide sequence ID" value="NZ_CP072133.1"/>
</dbReference>
<keyword evidence="1" id="KW-0812">Transmembrane</keyword>
<feature type="transmembrane region" description="Helical" evidence="1">
    <location>
        <begin position="416"/>
        <end position="436"/>
    </location>
</feature>
<dbReference type="KEGG" id="pxi:J5O05_07815"/>
<sequence>MLNHIAKPFTKCVERFLPDPFVFVILLTFMVLAIATLATPTSALDVLQIWGSGFWNLLTFSMQMVLVLLCGYMLANTPACIKLLDAIAEKPKSGGQAILLVTVVSMLASWINWGFGLVVGVLFAKALAQRVTVDYRVLIASSYSGFIVWHGGLSGSVPLTIATPSHFTSDLIGIINTESTLFAPFNLIILIALLIVLPILNRALLPPESEQIIVSASKLNEVPIDIPKATTPAERIEQSKVLGTTIGLLGLVYLLVYFVQQAGTLNLNSVIALFLFLSITLHQSAANLLRSLNEAVKGSAGIIIQFPFYAALMAVMVKTGLAASIAQGFINISDAQTLPLWSFLSAGLINIMVPSGGGQWAVQAPIVLPAALELGANIPKVAMAVAWGDAWTNLIQPFWALPVLAIAGLRAKDIMGFCLVQLFVTGAIIALCLTFIPA</sequence>
<feature type="transmembrane region" description="Helical" evidence="1">
    <location>
        <begin position="265"/>
        <end position="285"/>
    </location>
</feature>
<feature type="transmembrane region" description="Helical" evidence="1">
    <location>
        <begin position="135"/>
        <end position="161"/>
    </location>
</feature>
<evidence type="ECO:0000256" key="1">
    <source>
        <dbReference type="SAM" id="Phobius"/>
    </source>
</evidence>
<feature type="transmembrane region" description="Helical" evidence="1">
    <location>
        <begin position="20"/>
        <end position="41"/>
    </location>
</feature>
<dbReference type="Pfam" id="PF02667">
    <property type="entry name" value="SCFA_trans"/>
    <property type="match status" value="1"/>
</dbReference>
<dbReference type="EMBL" id="CP072133">
    <property type="protein sequence ID" value="QTH72680.1"/>
    <property type="molecule type" value="Genomic_DNA"/>
</dbReference>
<dbReference type="AlphaFoldDB" id="A0A975DKA8"/>